<evidence type="ECO:0000313" key="1">
    <source>
        <dbReference type="EMBL" id="KFD59087.1"/>
    </source>
</evidence>
<proteinExistence type="predicted"/>
<dbReference type="PANTHER" id="PTHR45913">
    <property type="entry name" value="EPM2A-INTERACTING PROTEIN 1"/>
    <property type="match status" value="1"/>
</dbReference>
<name>A0A085MPE1_9BILA</name>
<dbReference type="Proteomes" id="UP000030758">
    <property type="component" value="Unassembled WGS sequence"/>
</dbReference>
<dbReference type="EMBL" id="KL367510">
    <property type="protein sequence ID" value="KFD67848.1"/>
    <property type="molecule type" value="Genomic_DNA"/>
</dbReference>
<dbReference type="EMBL" id="KL363182">
    <property type="protein sequence ID" value="KFD59087.1"/>
    <property type="molecule type" value="Genomic_DNA"/>
</dbReference>
<sequence>MDITNTAQPVIFLRGITAEFEKREELLSLQAIHGTTEVEDLFEKLVLSMERFGLKFEQLSGFTTDGSPAMVGSQEGTEPSQYRPKRFGCMPLHHTSTESLCKSLWFSNVMSISHVMCKRYQEQSV</sequence>
<evidence type="ECO:0008006" key="4">
    <source>
        <dbReference type="Google" id="ProtNLM"/>
    </source>
</evidence>
<protein>
    <recommendedName>
        <fullName evidence="4">DUF4371 domain-containing protein</fullName>
    </recommendedName>
</protein>
<accession>A0A085MPE1</accession>
<dbReference type="OrthoDB" id="6352818at2759"/>
<reference evidence="1 3" key="1">
    <citation type="journal article" date="2014" name="Nat. Genet.">
        <title>Genome and transcriptome of the porcine whipworm Trichuris suis.</title>
        <authorList>
            <person name="Jex A.R."/>
            <person name="Nejsum P."/>
            <person name="Schwarz E.M."/>
            <person name="Hu L."/>
            <person name="Young N.D."/>
            <person name="Hall R.S."/>
            <person name="Korhonen P.K."/>
            <person name="Liao S."/>
            <person name="Thamsborg S."/>
            <person name="Xia J."/>
            <person name="Xu P."/>
            <person name="Wang S."/>
            <person name="Scheerlinck J.P."/>
            <person name="Hofmann A."/>
            <person name="Sternberg P.W."/>
            <person name="Wang J."/>
            <person name="Gasser R.B."/>
        </authorList>
    </citation>
    <scope>NUCLEOTIDE SEQUENCE [LARGE SCALE GENOMIC DNA]</scope>
    <source>
        <strain evidence="2">DCEP-RM93F</strain>
        <strain evidence="1">DCEP-RM93M</strain>
    </source>
</reference>
<keyword evidence="3" id="KW-1185">Reference proteome</keyword>
<dbReference type="AlphaFoldDB" id="A0A085MPE1"/>
<evidence type="ECO:0000313" key="3">
    <source>
        <dbReference type="Proteomes" id="UP000030764"/>
    </source>
</evidence>
<dbReference type="Proteomes" id="UP000030764">
    <property type="component" value="Unassembled WGS sequence"/>
</dbReference>
<dbReference type="PANTHER" id="PTHR45913:SF21">
    <property type="entry name" value="DUF4371 DOMAIN-CONTAINING PROTEIN"/>
    <property type="match status" value="1"/>
</dbReference>
<organism evidence="1 3">
    <name type="scientific">Trichuris suis</name>
    <name type="common">pig whipworm</name>
    <dbReference type="NCBI Taxonomy" id="68888"/>
    <lineage>
        <taxon>Eukaryota</taxon>
        <taxon>Metazoa</taxon>
        <taxon>Ecdysozoa</taxon>
        <taxon>Nematoda</taxon>
        <taxon>Enoplea</taxon>
        <taxon>Dorylaimia</taxon>
        <taxon>Trichinellida</taxon>
        <taxon>Trichuridae</taxon>
        <taxon>Trichuris</taxon>
    </lineage>
</organism>
<gene>
    <name evidence="1" type="ORF">M513_00250</name>
    <name evidence="2" type="ORF">M514_00250</name>
</gene>
<evidence type="ECO:0000313" key="2">
    <source>
        <dbReference type="EMBL" id="KFD67848.1"/>
    </source>
</evidence>